<evidence type="ECO:0000259" key="2">
    <source>
        <dbReference type="Pfam" id="PF08327"/>
    </source>
</evidence>
<dbReference type="Pfam" id="PF08327">
    <property type="entry name" value="AHSA1"/>
    <property type="match status" value="1"/>
</dbReference>
<dbReference type="InterPro" id="IPR023393">
    <property type="entry name" value="START-like_dom_sf"/>
</dbReference>
<dbReference type="CDD" id="cd08898">
    <property type="entry name" value="SRPBCC_CalC_Aha1-like_5"/>
    <property type="match status" value="1"/>
</dbReference>
<dbReference type="EMBL" id="SPVI01000025">
    <property type="protein sequence ID" value="TFW40176.1"/>
    <property type="molecule type" value="Genomic_DNA"/>
</dbReference>
<dbReference type="RefSeq" id="WP_017530701.1">
    <property type="nucleotide sequence ID" value="NZ_SPVI01000025.1"/>
</dbReference>
<dbReference type="SUPFAM" id="SSF55961">
    <property type="entry name" value="Bet v1-like"/>
    <property type="match status" value="1"/>
</dbReference>
<protein>
    <submittedName>
        <fullName evidence="3">Vanillate O-demethylase oxidoreductase VanB</fullName>
    </submittedName>
</protein>
<dbReference type="Gene3D" id="3.30.530.20">
    <property type="match status" value="1"/>
</dbReference>
<dbReference type="GO" id="GO:0032259">
    <property type="term" value="P:methylation"/>
    <property type="evidence" value="ECO:0007669"/>
    <property type="project" value="UniProtKB-KW"/>
</dbReference>
<comment type="caution">
    <text evidence="3">The sequence shown here is derived from an EMBL/GenBank/DDBJ whole genome shotgun (WGS) entry which is preliminary data.</text>
</comment>
<keyword evidence="3" id="KW-0808">Transferase</keyword>
<sequence>MHVLDRIERKVLLKASRKQVWEALTNAEQFGTWFGIALKGKTFVAGDTIEAPITYPGYEHVIWKVKIERILPQTLFSFRWHPFAVEEGVDYDIETPTLVEFTIEDRAPGILLRVMESGFDRVPEARRKKAFKMNSRGWDEQMGNIENYLNEAPRRDPQSGHHH</sequence>
<accession>A0A4Y9TCS7</accession>
<keyword evidence="3" id="KW-0489">Methyltransferase</keyword>
<organism evidence="3 4">
    <name type="scientific">Pseudomonas fluorescens</name>
    <dbReference type="NCBI Taxonomy" id="294"/>
    <lineage>
        <taxon>Bacteria</taxon>
        <taxon>Pseudomonadati</taxon>
        <taxon>Pseudomonadota</taxon>
        <taxon>Gammaproteobacteria</taxon>
        <taxon>Pseudomonadales</taxon>
        <taxon>Pseudomonadaceae</taxon>
        <taxon>Pseudomonas</taxon>
    </lineage>
</organism>
<dbReference type="GO" id="GO:0008168">
    <property type="term" value="F:methyltransferase activity"/>
    <property type="evidence" value="ECO:0007669"/>
    <property type="project" value="UniProtKB-KW"/>
</dbReference>
<comment type="similarity">
    <text evidence="1">Belongs to the AHA1 family.</text>
</comment>
<evidence type="ECO:0000256" key="1">
    <source>
        <dbReference type="ARBA" id="ARBA00006817"/>
    </source>
</evidence>
<feature type="domain" description="Activator of Hsp90 ATPase homologue 1/2-like C-terminal" evidence="2">
    <location>
        <begin position="14"/>
        <end position="149"/>
    </location>
</feature>
<proteinExistence type="inferred from homology"/>
<evidence type="ECO:0000313" key="3">
    <source>
        <dbReference type="EMBL" id="TFW40176.1"/>
    </source>
</evidence>
<dbReference type="Proteomes" id="UP000297322">
    <property type="component" value="Unassembled WGS sequence"/>
</dbReference>
<reference evidence="3 4" key="1">
    <citation type="submission" date="2019-03" db="EMBL/GenBank/DDBJ databases">
        <title>Biocontrol and xenobiotic degradation properties of endophytic Pseudomonas fluorescens strain BRZ63.</title>
        <authorList>
            <person name="Chlebek D.A."/>
            <person name="Pinski A."/>
            <person name="Zur J.P."/>
            <person name="Michalska J."/>
            <person name="Hupert-Kocurek K.T."/>
        </authorList>
    </citation>
    <scope>NUCLEOTIDE SEQUENCE [LARGE SCALE GENOMIC DNA]</scope>
    <source>
        <strain evidence="3 4">BRZ63</strain>
    </source>
</reference>
<dbReference type="InterPro" id="IPR013538">
    <property type="entry name" value="ASHA1/2-like_C"/>
</dbReference>
<name>A0A4Y9TCS7_PSEFL</name>
<evidence type="ECO:0000313" key="4">
    <source>
        <dbReference type="Proteomes" id="UP000297322"/>
    </source>
</evidence>
<gene>
    <name evidence="3" type="ORF">E4T65_27245</name>
</gene>
<dbReference type="AlphaFoldDB" id="A0A4Y9TCS7"/>